<gene>
    <name evidence="1" type="ORF">C2S_9440</name>
</gene>
<accession>A0A9Q9UCZ0</accession>
<dbReference type="EMBL" id="CABFJX010000372">
    <property type="protein sequence ID" value="VTT74078.1"/>
    <property type="molecule type" value="Genomic_DNA"/>
</dbReference>
<organism evidence="1 2">
    <name type="scientific">Fusarium fujikuroi</name>
    <name type="common">Bakanae and foot rot disease fungus</name>
    <name type="synonym">Gibberella fujikuroi</name>
    <dbReference type="NCBI Taxonomy" id="5127"/>
    <lineage>
        <taxon>Eukaryota</taxon>
        <taxon>Fungi</taxon>
        <taxon>Dikarya</taxon>
        <taxon>Ascomycota</taxon>
        <taxon>Pezizomycotina</taxon>
        <taxon>Sordariomycetes</taxon>
        <taxon>Hypocreomycetidae</taxon>
        <taxon>Hypocreales</taxon>
        <taxon>Nectriaceae</taxon>
        <taxon>Fusarium</taxon>
        <taxon>Fusarium fujikuroi species complex</taxon>
    </lineage>
</organism>
<dbReference type="AlphaFoldDB" id="A0A9Q9UCZ0"/>
<name>A0A9Q9UCZ0_FUSFU</name>
<proteinExistence type="predicted"/>
<comment type="caution">
    <text evidence="1">The sequence shown here is derived from an EMBL/GenBank/DDBJ whole genome shotgun (WGS) entry which is preliminary data.</text>
</comment>
<dbReference type="Proteomes" id="UP000760494">
    <property type="component" value="Unassembled WGS sequence"/>
</dbReference>
<sequence length="62" mass="7491">MSAWGVVVDTAVKRLTMATHLVNLVKEGRVFWRWWRENLEMVEVRWKPEMERMKGEMEELKG</sequence>
<protein>
    <submittedName>
        <fullName evidence="1">Uncharacterized protein</fullName>
    </submittedName>
</protein>
<evidence type="ECO:0000313" key="1">
    <source>
        <dbReference type="EMBL" id="VTT74078.1"/>
    </source>
</evidence>
<reference evidence="1" key="1">
    <citation type="submission" date="2019-05" db="EMBL/GenBank/DDBJ databases">
        <authorList>
            <person name="Piombo E."/>
        </authorList>
    </citation>
    <scope>NUCLEOTIDE SEQUENCE</scope>
    <source>
        <strain evidence="1">C2S</strain>
    </source>
</reference>
<evidence type="ECO:0000313" key="2">
    <source>
        <dbReference type="Proteomes" id="UP000760494"/>
    </source>
</evidence>